<dbReference type="Pfam" id="PF10591">
    <property type="entry name" value="SPARC_Ca_bdg"/>
    <property type="match status" value="1"/>
</dbReference>
<keyword evidence="8" id="KW-0357">Heparan sulfate</keyword>
<evidence type="ECO:0000256" key="4">
    <source>
        <dbReference type="ARBA" id="ARBA00022729"/>
    </source>
</evidence>
<keyword evidence="6" id="KW-1015">Disulfide bond</keyword>
<dbReference type="PROSITE" id="PS51465">
    <property type="entry name" value="KAZAL_2"/>
    <property type="match status" value="1"/>
</dbReference>
<evidence type="ECO:0000256" key="1">
    <source>
        <dbReference type="ARBA" id="ARBA00004498"/>
    </source>
</evidence>
<sequence>MVGMTGLVVLLVPVMMMVGSTLQSEIKNGKEPEKTGNFMEDEHWLSTISQYSRKIKHWNRFRDDDYVRALDENQGGSNENVDTTKDPCQKVKCSRHKVCIAQGYQRAVCVNRKKLEHRLKQPSLSSPEGGCQPCPISSSVPVCGSDGHNYASQCKLEQQACFTGKELTMKCSGLCPCPTAPPVTETEVKHESCTGQDLSDLGERLRDWFQLLQDNAKLNNNSKTGASNTAGANTGSVLDRSVVASWMGKVSMAEWCLCFWREKPPAWLSWRGSKYRRGGKKKLEAINQSDSKLSTMAKTKIVDLHKAGMGYKTIGKQLGEKVTTVGAIIRKWKKHKITVNLPRPGAPCKISPRGVANDHENGEESAQNYMGGSCQ</sequence>
<dbReference type="GO" id="GO:0050840">
    <property type="term" value="F:extracellular matrix binding"/>
    <property type="evidence" value="ECO:0007669"/>
    <property type="project" value="TreeGrafter"/>
</dbReference>
<dbReference type="InterPro" id="IPR036388">
    <property type="entry name" value="WH-like_DNA-bd_sf"/>
</dbReference>
<keyword evidence="13" id="KW-1185">Reference proteome</keyword>
<evidence type="ECO:0000313" key="12">
    <source>
        <dbReference type="EMBL" id="KAK6328579.1"/>
    </source>
</evidence>
<keyword evidence="5" id="KW-0654">Proteoglycan</keyword>
<dbReference type="GO" id="GO:0005615">
    <property type="term" value="C:extracellular space"/>
    <property type="evidence" value="ECO:0007669"/>
    <property type="project" value="TreeGrafter"/>
</dbReference>
<feature type="compositionally biased region" description="Polar residues" evidence="9">
    <location>
        <begin position="364"/>
        <end position="375"/>
    </location>
</feature>
<dbReference type="InterPro" id="IPR019577">
    <property type="entry name" value="SPARC/Testican_Ca-bd-dom"/>
</dbReference>
<evidence type="ECO:0000256" key="9">
    <source>
        <dbReference type="SAM" id="MobiDB-lite"/>
    </source>
</evidence>
<evidence type="ECO:0000256" key="7">
    <source>
        <dbReference type="ARBA" id="ARBA00023180"/>
    </source>
</evidence>
<dbReference type="Gene3D" id="3.30.60.30">
    <property type="match status" value="1"/>
</dbReference>
<gene>
    <name evidence="12" type="ORF">J4Q44_G00005570</name>
</gene>
<feature type="signal peptide" evidence="10">
    <location>
        <begin position="1"/>
        <end position="23"/>
    </location>
</feature>
<evidence type="ECO:0000259" key="11">
    <source>
        <dbReference type="PROSITE" id="PS51465"/>
    </source>
</evidence>
<keyword evidence="7" id="KW-0325">Glycoprotein</keyword>
<evidence type="ECO:0000256" key="5">
    <source>
        <dbReference type="ARBA" id="ARBA00022974"/>
    </source>
</evidence>
<dbReference type="Pfam" id="PF07648">
    <property type="entry name" value="Kazal_2"/>
    <property type="match status" value="1"/>
</dbReference>
<name>A0AAN8RA81_9TELE</name>
<dbReference type="InterPro" id="IPR057667">
    <property type="entry name" value="HTH_SB"/>
</dbReference>
<dbReference type="GO" id="GO:0005518">
    <property type="term" value="F:collagen binding"/>
    <property type="evidence" value="ECO:0007669"/>
    <property type="project" value="TreeGrafter"/>
</dbReference>
<dbReference type="InterPro" id="IPR002350">
    <property type="entry name" value="Kazal_dom"/>
</dbReference>
<accession>A0AAN8RA81</accession>
<feature type="region of interest" description="Disordered" evidence="9">
    <location>
        <begin position="348"/>
        <end position="375"/>
    </location>
</feature>
<keyword evidence="3" id="KW-0272">Extracellular matrix</keyword>
<evidence type="ECO:0000256" key="2">
    <source>
        <dbReference type="ARBA" id="ARBA00022525"/>
    </source>
</evidence>
<evidence type="ECO:0000256" key="8">
    <source>
        <dbReference type="ARBA" id="ARBA00023207"/>
    </source>
</evidence>
<comment type="caution">
    <text evidence="12">The sequence shown here is derived from an EMBL/GenBank/DDBJ whole genome shotgun (WGS) entry which is preliminary data.</text>
</comment>
<dbReference type="FunFam" id="3.30.60.30:FF:000003">
    <property type="entry name" value="SPARC/osteonectin, cwcv and kazal-like domains proteoglycan 3"/>
    <property type="match status" value="1"/>
</dbReference>
<comment type="subcellular location">
    <subcellularLocation>
        <location evidence="1">Secreted</location>
        <location evidence="1">Extracellular space</location>
        <location evidence="1">Extracellular matrix</location>
    </subcellularLocation>
</comment>
<reference evidence="12 13" key="1">
    <citation type="submission" date="2021-04" db="EMBL/GenBank/DDBJ databases">
        <authorList>
            <person name="De Guttry C."/>
            <person name="Zahm M."/>
            <person name="Klopp C."/>
            <person name="Cabau C."/>
            <person name="Louis A."/>
            <person name="Berthelot C."/>
            <person name="Parey E."/>
            <person name="Roest Crollius H."/>
            <person name="Montfort J."/>
            <person name="Robinson-Rechavi M."/>
            <person name="Bucao C."/>
            <person name="Bouchez O."/>
            <person name="Gislard M."/>
            <person name="Lluch J."/>
            <person name="Milhes M."/>
            <person name="Lampietro C."/>
            <person name="Lopez Roques C."/>
            <person name="Donnadieu C."/>
            <person name="Braasch I."/>
            <person name="Desvignes T."/>
            <person name="Postlethwait J."/>
            <person name="Bobe J."/>
            <person name="Wedekind C."/>
            <person name="Guiguen Y."/>
        </authorList>
    </citation>
    <scope>NUCLEOTIDE SEQUENCE [LARGE SCALE GENOMIC DNA]</scope>
    <source>
        <strain evidence="12">Cs_M1</strain>
        <tissue evidence="12">Blood</tissue>
    </source>
</reference>
<keyword evidence="4 10" id="KW-0732">Signal</keyword>
<dbReference type="InterPro" id="IPR036058">
    <property type="entry name" value="Kazal_dom_sf"/>
</dbReference>
<proteinExistence type="predicted"/>
<evidence type="ECO:0000256" key="10">
    <source>
        <dbReference type="SAM" id="SignalP"/>
    </source>
</evidence>
<dbReference type="Gene3D" id="1.10.10.10">
    <property type="entry name" value="Winged helix-like DNA-binding domain superfamily/Winged helix DNA-binding domain"/>
    <property type="match status" value="1"/>
</dbReference>
<dbReference type="SMART" id="SM00280">
    <property type="entry name" value="KAZAL"/>
    <property type="match status" value="1"/>
</dbReference>
<evidence type="ECO:0000256" key="3">
    <source>
        <dbReference type="ARBA" id="ARBA00022530"/>
    </source>
</evidence>
<dbReference type="Pfam" id="PF25787">
    <property type="entry name" value="HTH_SB"/>
    <property type="match status" value="1"/>
</dbReference>
<dbReference type="GO" id="GO:0005509">
    <property type="term" value="F:calcium ion binding"/>
    <property type="evidence" value="ECO:0007669"/>
    <property type="project" value="InterPro"/>
</dbReference>
<protein>
    <recommendedName>
        <fullName evidence="11">Kazal-like domain-containing protein</fullName>
    </recommendedName>
</protein>
<evidence type="ECO:0000313" key="13">
    <source>
        <dbReference type="Proteomes" id="UP001356427"/>
    </source>
</evidence>
<dbReference type="EMBL" id="JAGTTL010000001">
    <property type="protein sequence ID" value="KAK6328579.1"/>
    <property type="molecule type" value="Genomic_DNA"/>
</dbReference>
<dbReference type="AlphaFoldDB" id="A0AAN8RA81"/>
<feature type="domain" description="Kazal-like" evidence="11">
    <location>
        <begin position="125"/>
        <end position="176"/>
    </location>
</feature>
<dbReference type="Proteomes" id="UP001356427">
    <property type="component" value="Unassembled WGS sequence"/>
</dbReference>
<evidence type="ECO:0000256" key="6">
    <source>
        <dbReference type="ARBA" id="ARBA00023157"/>
    </source>
</evidence>
<keyword evidence="2" id="KW-0964">Secreted</keyword>
<feature type="chain" id="PRO_5042876266" description="Kazal-like domain-containing protein" evidence="10">
    <location>
        <begin position="24"/>
        <end position="375"/>
    </location>
</feature>
<dbReference type="PANTHER" id="PTHR13866:SF18">
    <property type="entry name" value="TESTICAN-2"/>
    <property type="match status" value="1"/>
</dbReference>
<dbReference type="SUPFAM" id="SSF100895">
    <property type="entry name" value="Kazal-type serine protease inhibitors"/>
    <property type="match status" value="1"/>
</dbReference>
<dbReference type="CDD" id="cd00104">
    <property type="entry name" value="KAZAL_FS"/>
    <property type="match status" value="1"/>
</dbReference>
<organism evidence="12 13">
    <name type="scientific">Coregonus suidteri</name>
    <dbReference type="NCBI Taxonomy" id="861788"/>
    <lineage>
        <taxon>Eukaryota</taxon>
        <taxon>Metazoa</taxon>
        <taxon>Chordata</taxon>
        <taxon>Craniata</taxon>
        <taxon>Vertebrata</taxon>
        <taxon>Euteleostomi</taxon>
        <taxon>Actinopterygii</taxon>
        <taxon>Neopterygii</taxon>
        <taxon>Teleostei</taxon>
        <taxon>Protacanthopterygii</taxon>
        <taxon>Salmoniformes</taxon>
        <taxon>Salmonidae</taxon>
        <taxon>Coregoninae</taxon>
        <taxon>Coregonus</taxon>
    </lineage>
</organism>
<dbReference type="PANTHER" id="PTHR13866">
    <property type="entry name" value="SPARC OSTEONECTIN"/>
    <property type="match status" value="1"/>
</dbReference>